<gene>
    <name evidence="4 6" type="primary">purN</name>
    <name evidence="6" type="ORF">R0G89_01675</name>
</gene>
<comment type="caution">
    <text evidence="6">The sequence shown here is derived from an EMBL/GenBank/DDBJ whole genome shotgun (WGS) entry which is preliminary data.</text>
</comment>
<dbReference type="GO" id="GO:0005829">
    <property type="term" value="C:cytosol"/>
    <property type="evidence" value="ECO:0007669"/>
    <property type="project" value="TreeGrafter"/>
</dbReference>
<evidence type="ECO:0000256" key="4">
    <source>
        <dbReference type="HAMAP-Rule" id="MF_01930"/>
    </source>
</evidence>
<dbReference type="RefSeq" id="WP_008840996.1">
    <property type="nucleotide sequence ID" value="NZ_CAKMBA010000001.1"/>
</dbReference>
<dbReference type="Proteomes" id="UP001280897">
    <property type="component" value="Unassembled WGS sequence"/>
</dbReference>
<comment type="pathway">
    <text evidence="1 4">Purine metabolism; IMP biosynthesis via de novo pathway; N(2)-formyl-N(1)-(5-phospho-D-ribosyl)glycinamide from N(1)-(5-phospho-D-ribosyl)glycinamide (10-formyl THF route): step 1/1.</text>
</comment>
<feature type="binding site" evidence="4">
    <location>
        <begin position="12"/>
        <end position="14"/>
    </location>
    <ligand>
        <name>N(1)-(5-phospho-beta-D-ribosyl)glycinamide</name>
        <dbReference type="ChEBI" id="CHEBI:143788"/>
    </ligand>
</feature>
<evidence type="ECO:0000256" key="1">
    <source>
        <dbReference type="ARBA" id="ARBA00005054"/>
    </source>
</evidence>
<feature type="domain" description="Formyl transferase N-terminal" evidence="5">
    <location>
        <begin position="3"/>
        <end position="179"/>
    </location>
</feature>
<evidence type="ECO:0000256" key="3">
    <source>
        <dbReference type="ARBA" id="ARBA00022755"/>
    </source>
</evidence>
<dbReference type="Pfam" id="PF00551">
    <property type="entry name" value="Formyl_trans_N"/>
    <property type="match status" value="1"/>
</dbReference>
<keyword evidence="2 4" id="KW-0808">Transferase</keyword>
<dbReference type="NCBIfam" id="TIGR00639">
    <property type="entry name" value="PurN"/>
    <property type="match status" value="1"/>
</dbReference>
<dbReference type="GeneID" id="57365940"/>
<comment type="catalytic activity">
    <reaction evidence="4">
        <text>N(1)-(5-phospho-beta-D-ribosyl)glycinamide + (6R)-10-formyltetrahydrofolate = N(2)-formyl-N(1)-(5-phospho-beta-D-ribosyl)glycinamide + (6S)-5,6,7,8-tetrahydrofolate + H(+)</text>
        <dbReference type="Rhea" id="RHEA:15053"/>
        <dbReference type="ChEBI" id="CHEBI:15378"/>
        <dbReference type="ChEBI" id="CHEBI:57453"/>
        <dbReference type="ChEBI" id="CHEBI:143788"/>
        <dbReference type="ChEBI" id="CHEBI:147286"/>
        <dbReference type="ChEBI" id="CHEBI:195366"/>
        <dbReference type="EC" id="2.1.2.2"/>
    </reaction>
</comment>
<evidence type="ECO:0000313" key="7">
    <source>
        <dbReference type="Proteomes" id="UP001280897"/>
    </source>
</evidence>
<feature type="binding site" evidence="4">
    <location>
        <position position="65"/>
    </location>
    <ligand>
        <name>(6R)-10-formyltetrahydrofolate</name>
        <dbReference type="ChEBI" id="CHEBI:195366"/>
    </ligand>
</feature>
<dbReference type="CDD" id="cd08645">
    <property type="entry name" value="FMT_core_GART"/>
    <property type="match status" value="1"/>
</dbReference>
<reference evidence="6" key="1">
    <citation type="journal article" date="2023" name="PeerJ">
        <title>Selection and evaluation of lactic acid bacteria from chicken feces in Thailand as potential probiotics.</title>
        <authorList>
            <person name="Khurajog B."/>
            <person name="Disastra Y."/>
            <person name="Lawwyne L.D."/>
            <person name="Sirichokchatchawan W."/>
            <person name="Niyomtham W."/>
            <person name="Yindee J."/>
            <person name="Hampson D.J."/>
            <person name="Prapasarakul N."/>
        </authorList>
    </citation>
    <scope>NUCLEOTIDE SEQUENCE</scope>
    <source>
        <strain evidence="6">BF9</strain>
    </source>
</reference>
<dbReference type="GO" id="GO:0006189">
    <property type="term" value="P:'de novo' IMP biosynthetic process"/>
    <property type="evidence" value="ECO:0007669"/>
    <property type="project" value="UniProtKB-UniRule"/>
</dbReference>
<reference evidence="6" key="2">
    <citation type="submission" date="2023-10" db="EMBL/GenBank/DDBJ databases">
        <authorList>
            <person name="Khurajog B."/>
        </authorList>
    </citation>
    <scope>NUCLEOTIDE SEQUENCE</scope>
    <source>
        <strain evidence="6">BF9</strain>
    </source>
</reference>
<dbReference type="EMBL" id="JAWJAV010000001">
    <property type="protein sequence ID" value="MDV2620444.1"/>
    <property type="molecule type" value="Genomic_DNA"/>
</dbReference>
<dbReference type="InterPro" id="IPR002376">
    <property type="entry name" value="Formyl_transf_N"/>
</dbReference>
<dbReference type="InterPro" id="IPR004607">
    <property type="entry name" value="GART"/>
</dbReference>
<dbReference type="AlphaFoldDB" id="A0AAW8YFZ9"/>
<feature type="site" description="Raises pKa of active site His" evidence="4">
    <location>
        <position position="145"/>
    </location>
</feature>
<dbReference type="SUPFAM" id="SSF53328">
    <property type="entry name" value="Formyltransferase"/>
    <property type="match status" value="1"/>
</dbReference>
<dbReference type="Gene3D" id="3.40.50.170">
    <property type="entry name" value="Formyl transferase, N-terminal domain"/>
    <property type="match status" value="1"/>
</dbReference>
<comment type="similarity">
    <text evidence="4">Belongs to the GART family.</text>
</comment>
<dbReference type="PANTHER" id="PTHR43369:SF2">
    <property type="entry name" value="PHOSPHORIBOSYLGLYCINAMIDE FORMYLTRANSFERASE"/>
    <property type="match status" value="1"/>
</dbReference>
<sequence length="193" mass="21401">MIKIAIFASGTGTNFVALARHIEETNVPIRIACLVCDQPDAPVVEKAVRLGIPVWTHRLGEFADKTAYEQAILLELQKYDLKLIVLAGYMKIITEVLLEAYPQAIINIHPALLPAFPGRHGIEDALAYGVKVTGVTVHWIDDGIDTGPIIAQRAVPILPNDDVAKLAQRIHQVEHELYFVSLCEVLKQRKLIK</sequence>
<evidence type="ECO:0000256" key="2">
    <source>
        <dbReference type="ARBA" id="ARBA00022679"/>
    </source>
</evidence>
<organism evidence="6 7">
    <name type="scientific">Pediococcus acidilactici</name>
    <dbReference type="NCBI Taxonomy" id="1254"/>
    <lineage>
        <taxon>Bacteria</taxon>
        <taxon>Bacillati</taxon>
        <taxon>Bacillota</taxon>
        <taxon>Bacilli</taxon>
        <taxon>Lactobacillales</taxon>
        <taxon>Lactobacillaceae</taxon>
        <taxon>Pediococcus</taxon>
        <taxon>Pediococcus acidilactici group</taxon>
    </lineage>
</organism>
<accession>A0AAW8YFZ9</accession>
<proteinExistence type="inferred from homology"/>
<comment type="function">
    <text evidence="4">Catalyzes the transfer of a formyl group from 10-formyltetrahydrofolate to 5-phospho-ribosyl-glycinamide (GAR), producing 5-phospho-ribosyl-N-formylglycinamide (FGAR) and tetrahydrofolate.</text>
</comment>
<protein>
    <recommendedName>
        <fullName evidence="4">Phosphoribosylglycinamide formyltransferase</fullName>
        <ecNumber evidence="4">2.1.2.2</ecNumber>
    </recommendedName>
    <alternativeName>
        <fullName evidence="4">5'-phosphoribosylglycinamide transformylase</fullName>
    </alternativeName>
    <alternativeName>
        <fullName evidence="4">GAR transformylase</fullName>
        <shortName evidence="4">GART</shortName>
    </alternativeName>
</protein>
<evidence type="ECO:0000313" key="6">
    <source>
        <dbReference type="EMBL" id="MDV2620444.1"/>
    </source>
</evidence>
<dbReference type="EC" id="2.1.2.2" evidence="4"/>
<evidence type="ECO:0000259" key="5">
    <source>
        <dbReference type="Pfam" id="PF00551"/>
    </source>
</evidence>
<dbReference type="PANTHER" id="PTHR43369">
    <property type="entry name" value="PHOSPHORIBOSYLGLYCINAMIDE FORMYLTRANSFERASE"/>
    <property type="match status" value="1"/>
</dbReference>
<name>A0AAW8YFZ9_PEDAC</name>
<feature type="binding site" evidence="4">
    <location>
        <begin position="90"/>
        <end position="93"/>
    </location>
    <ligand>
        <name>(6R)-10-formyltetrahydrofolate</name>
        <dbReference type="ChEBI" id="CHEBI:195366"/>
    </ligand>
</feature>
<feature type="binding site" evidence="4">
    <location>
        <position position="107"/>
    </location>
    <ligand>
        <name>(6R)-10-formyltetrahydrofolate</name>
        <dbReference type="ChEBI" id="CHEBI:195366"/>
    </ligand>
</feature>
<feature type="active site" description="Proton donor" evidence="4">
    <location>
        <position position="109"/>
    </location>
</feature>
<dbReference type="GO" id="GO:0004644">
    <property type="term" value="F:phosphoribosylglycinamide formyltransferase activity"/>
    <property type="evidence" value="ECO:0007669"/>
    <property type="project" value="UniProtKB-UniRule"/>
</dbReference>
<dbReference type="HAMAP" id="MF_01930">
    <property type="entry name" value="PurN"/>
    <property type="match status" value="1"/>
</dbReference>
<keyword evidence="3 4" id="KW-0658">Purine biosynthesis</keyword>
<dbReference type="InterPro" id="IPR036477">
    <property type="entry name" value="Formyl_transf_N_sf"/>
</dbReference>